<dbReference type="OrthoDB" id="9786526at2"/>
<organism evidence="1 2">
    <name type="scientific">Modicisalibacter muralis</name>
    <dbReference type="NCBI Taxonomy" id="119000"/>
    <lineage>
        <taxon>Bacteria</taxon>
        <taxon>Pseudomonadati</taxon>
        <taxon>Pseudomonadota</taxon>
        <taxon>Gammaproteobacteria</taxon>
        <taxon>Oceanospirillales</taxon>
        <taxon>Halomonadaceae</taxon>
        <taxon>Modicisalibacter</taxon>
    </lineage>
</organism>
<name>A0A1G9LKI8_9GAMM</name>
<dbReference type="EMBL" id="FNGI01000005">
    <property type="protein sequence ID" value="SDL62368.1"/>
    <property type="molecule type" value="Genomic_DNA"/>
</dbReference>
<sequence length="78" mass="8571">MTAEQGISVLSYYCVANLAGGDVLEVIDTTPPLPRIGYYAVFRDSSRLKLIETLAQRLAGAADFTQPFFLRGSVDRED</sequence>
<evidence type="ECO:0000313" key="1">
    <source>
        <dbReference type="EMBL" id="SDL62368.1"/>
    </source>
</evidence>
<dbReference type="AlphaFoldDB" id="A0A1G9LKI8"/>
<proteinExistence type="predicted"/>
<dbReference type="Proteomes" id="UP000198654">
    <property type="component" value="Unassembled WGS sequence"/>
</dbReference>
<evidence type="ECO:0008006" key="3">
    <source>
        <dbReference type="Google" id="ProtNLM"/>
    </source>
</evidence>
<evidence type="ECO:0000313" key="2">
    <source>
        <dbReference type="Proteomes" id="UP000198654"/>
    </source>
</evidence>
<dbReference type="STRING" id="119000.SAMN05661010_02130"/>
<accession>A0A1G9LKI8</accession>
<gene>
    <name evidence="1" type="ORF">SAMN05661010_02130</name>
</gene>
<keyword evidence="2" id="KW-1185">Reference proteome</keyword>
<reference evidence="1 2" key="1">
    <citation type="submission" date="2016-10" db="EMBL/GenBank/DDBJ databases">
        <authorList>
            <person name="de Groot N.N."/>
        </authorList>
    </citation>
    <scope>NUCLEOTIDE SEQUENCE [LARGE SCALE GENOMIC DNA]</scope>
    <source>
        <strain evidence="1 2">DSM 14789</strain>
    </source>
</reference>
<protein>
    <recommendedName>
        <fullName evidence="3">LysR substrate binding domain-containing protein</fullName>
    </recommendedName>
</protein>
<dbReference type="RefSeq" id="WP_139171587.1">
    <property type="nucleotide sequence ID" value="NZ_FNGI01000005.1"/>
</dbReference>